<accession>A0A9W6UD75</accession>
<dbReference type="Proteomes" id="UP001165121">
    <property type="component" value="Unassembled WGS sequence"/>
</dbReference>
<dbReference type="OrthoDB" id="10569226at2759"/>
<dbReference type="AlphaFoldDB" id="A0A9W6UD75"/>
<dbReference type="EMBL" id="BSXT01000568">
    <property type="protein sequence ID" value="GMF30126.1"/>
    <property type="molecule type" value="Genomic_DNA"/>
</dbReference>
<gene>
    <name evidence="1" type="ORF">Pfra01_000658700</name>
</gene>
<organism evidence="1 2">
    <name type="scientific">Phytophthora fragariaefolia</name>
    <dbReference type="NCBI Taxonomy" id="1490495"/>
    <lineage>
        <taxon>Eukaryota</taxon>
        <taxon>Sar</taxon>
        <taxon>Stramenopiles</taxon>
        <taxon>Oomycota</taxon>
        <taxon>Peronosporomycetes</taxon>
        <taxon>Peronosporales</taxon>
        <taxon>Peronosporaceae</taxon>
        <taxon>Phytophthora</taxon>
    </lineage>
</organism>
<protein>
    <submittedName>
        <fullName evidence="1">Unnamed protein product</fullName>
    </submittedName>
</protein>
<sequence>MVVVFDGVMKDREDADREEIQSLMERSQQSLEKGDVEQSMRDQQQAFNLIKAKFPDGTNHYRAALETRQ</sequence>
<proteinExistence type="predicted"/>
<evidence type="ECO:0000313" key="2">
    <source>
        <dbReference type="Proteomes" id="UP001165121"/>
    </source>
</evidence>
<name>A0A9W6UD75_9STRA</name>
<keyword evidence="2" id="KW-1185">Reference proteome</keyword>
<reference evidence="1" key="1">
    <citation type="submission" date="2023-04" db="EMBL/GenBank/DDBJ databases">
        <title>Phytophthora fragariaefolia NBRC 109709.</title>
        <authorList>
            <person name="Ichikawa N."/>
            <person name="Sato H."/>
            <person name="Tonouchi N."/>
        </authorList>
    </citation>
    <scope>NUCLEOTIDE SEQUENCE</scope>
    <source>
        <strain evidence="1">NBRC 109709</strain>
    </source>
</reference>
<comment type="caution">
    <text evidence="1">The sequence shown here is derived from an EMBL/GenBank/DDBJ whole genome shotgun (WGS) entry which is preliminary data.</text>
</comment>
<evidence type="ECO:0000313" key="1">
    <source>
        <dbReference type="EMBL" id="GMF30126.1"/>
    </source>
</evidence>